<dbReference type="AlphaFoldDB" id="V7I1C9"/>
<comment type="caution">
    <text evidence="2">The sequence shown here is derived from an EMBL/GenBank/DDBJ whole genome shotgun (WGS) entry which is preliminary data.</text>
</comment>
<sequence>MANPLQGPMNNAAGLYSQLELDIFRMLIRLIKDSKGPINKDNVIRWQAEQLAKMGQLTKHTAELLARYDDISQEHLENVIKSQGLEIIDQVDKQLTATGKTPIPISSESNEILQAIINQTWRDLNNNVNQSLLTTNYGENSVCQAYTHILNKATVQTVTGLKTFDNALFDAVRQEVDAGIKTKLVDKGGHRWSLEGYTRTVLRTTANRTYNELRMQRMEDYGQVLCLMSSHPAARPACAPIQGMVVLMIPRSDVPADYADYINYPSIYDHGYGTPAGTMGINCSHAFFPYTPGISTNNQPKYDPDEAMANMEVVQKQRALERSIRDAKKRLMVAEEMGDENGAMRAKNLIRARQKRLRVLIKDNNDILTRDYNREKVISSGFDSDGKKDGTLTASQKHTQAMLASGQWGTKINAEKQAPHMESTKIEGKSYLYDGEDPQKLLDKYTGKGELDRTKKGFGTKETVHVDHIIGVDYNSGKETDWIKIHHSKKRTHIVPYKPKRK</sequence>
<dbReference type="RefSeq" id="WP_023858685.1">
    <property type="nucleotide sequence ID" value="NZ_AWWH01000011.1"/>
</dbReference>
<proteinExistence type="predicted"/>
<evidence type="ECO:0000313" key="3">
    <source>
        <dbReference type="Proteomes" id="UP000018559"/>
    </source>
</evidence>
<dbReference type="Proteomes" id="UP000018559">
    <property type="component" value="Unassembled WGS sequence"/>
</dbReference>
<protein>
    <submittedName>
        <fullName evidence="2">Phage minor capsid protein 2</fullName>
    </submittedName>
</protein>
<evidence type="ECO:0000313" key="2">
    <source>
        <dbReference type="EMBL" id="ETA75086.1"/>
    </source>
</evidence>
<dbReference type="GO" id="GO:0005198">
    <property type="term" value="F:structural molecule activity"/>
    <property type="evidence" value="ECO:0007669"/>
    <property type="project" value="InterPro"/>
</dbReference>
<dbReference type="Pfam" id="PF15542">
    <property type="entry name" value="Ntox50"/>
    <property type="match status" value="1"/>
</dbReference>
<dbReference type="PATRIC" id="fig|1392007.3.peg.69"/>
<name>V7I1C9_9LACO</name>
<organism evidence="2 3">
    <name type="scientific">Ligilactobacillus equi DPC 6820</name>
    <dbReference type="NCBI Taxonomy" id="1392007"/>
    <lineage>
        <taxon>Bacteria</taxon>
        <taxon>Bacillati</taxon>
        <taxon>Bacillota</taxon>
        <taxon>Bacilli</taxon>
        <taxon>Lactobacillales</taxon>
        <taxon>Lactobacillaceae</taxon>
        <taxon>Ligilactobacillus</taxon>
    </lineage>
</organism>
<dbReference type="InterPro" id="IPR009319">
    <property type="entry name" value="Phage_A118_VSP1"/>
</dbReference>
<dbReference type="InterPro" id="IPR029100">
    <property type="entry name" value="Ntox50"/>
</dbReference>
<gene>
    <name evidence="2" type="ORF">LEQ_1144</name>
</gene>
<accession>V7I1C9</accession>
<dbReference type="Pfam" id="PF06152">
    <property type="entry name" value="Phage_min_cap2"/>
    <property type="match status" value="1"/>
</dbReference>
<dbReference type="EMBL" id="AWWH01000011">
    <property type="protein sequence ID" value="ETA75086.1"/>
    <property type="molecule type" value="Genomic_DNA"/>
</dbReference>
<keyword evidence="3" id="KW-1185">Reference proteome</keyword>
<evidence type="ECO:0000259" key="1">
    <source>
        <dbReference type="Pfam" id="PF15542"/>
    </source>
</evidence>
<feature type="domain" description="Bacterial toxin 50" evidence="1">
    <location>
        <begin position="412"/>
        <end position="496"/>
    </location>
</feature>
<reference evidence="2 3" key="1">
    <citation type="journal article" date="2014" name="Genome Announc.">
        <title>The Genome of the Predominant Equine Lactobacillus Species, Lactobacillus equi, Is Reflective of Its Lifestyle Adaptations to an Herbivorous Host.</title>
        <authorList>
            <person name="O'Donnell M.M."/>
            <person name="Harris H.M."/>
            <person name="O'Toole P.W."/>
            <person name="Ross R.P."/>
        </authorList>
    </citation>
    <scope>NUCLEOTIDE SEQUENCE [LARGE SCALE GENOMIC DNA]</scope>
    <source>
        <strain evidence="2 3">DPC 6820</strain>
    </source>
</reference>